<accession>A0ABT5ZHM1</accession>
<gene>
    <name evidence="2" type="ORF">P3G67_08665</name>
</gene>
<name>A0ABT5ZHM1_9ACTN</name>
<feature type="compositionally biased region" description="Polar residues" evidence="1">
    <location>
        <begin position="74"/>
        <end position="83"/>
    </location>
</feature>
<comment type="caution">
    <text evidence="2">The sequence shown here is derived from an EMBL/GenBank/DDBJ whole genome shotgun (WGS) entry which is preliminary data.</text>
</comment>
<organism evidence="2 3">
    <name type="scientific">Streptomyces silvisoli</name>
    <dbReference type="NCBI Taxonomy" id="3034235"/>
    <lineage>
        <taxon>Bacteria</taxon>
        <taxon>Bacillati</taxon>
        <taxon>Actinomycetota</taxon>
        <taxon>Actinomycetes</taxon>
        <taxon>Kitasatosporales</taxon>
        <taxon>Streptomycetaceae</taxon>
        <taxon>Streptomyces</taxon>
    </lineage>
</organism>
<evidence type="ECO:0000256" key="1">
    <source>
        <dbReference type="SAM" id="MobiDB-lite"/>
    </source>
</evidence>
<feature type="compositionally biased region" description="Low complexity" evidence="1">
    <location>
        <begin position="48"/>
        <end position="62"/>
    </location>
</feature>
<feature type="region of interest" description="Disordered" evidence="1">
    <location>
        <begin position="48"/>
        <end position="111"/>
    </location>
</feature>
<keyword evidence="3" id="KW-1185">Reference proteome</keyword>
<dbReference type="EMBL" id="JARJBC010000004">
    <property type="protein sequence ID" value="MDF3289307.1"/>
    <property type="molecule type" value="Genomic_DNA"/>
</dbReference>
<dbReference type="Proteomes" id="UP001216579">
    <property type="component" value="Unassembled WGS sequence"/>
</dbReference>
<proteinExistence type="predicted"/>
<evidence type="ECO:0000313" key="3">
    <source>
        <dbReference type="Proteomes" id="UP001216579"/>
    </source>
</evidence>
<sequence>MDQLAATHSAQMKGLIAQASVIAAKARQNSWLAAKAAADAHKSATDAQKAATQAANSAKQAQGYAHDADVAATSAENSSTQAAKSAITARNAAESASRDADDAIDTTPPDPTLTAVTWELLGLNDLKDCIRQPTLGPCMSFAITVLPVGKLKALKRPLSGGARSPDPP</sequence>
<protein>
    <submittedName>
        <fullName evidence="2">Uncharacterized protein</fullName>
    </submittedName>
</protein>
<reference evidence="2 3" key="1">
    <citation type="submission" date="2023-03" db="EMBL/GenBank/DDBJ databases">
        <title>Draft genome sequence of Streptomyces sp. RB6PN23 isolated from peat swamp forest in Thailand.</title>
        <authorList>
            <person name="Klaysubun C."/>
            <person name="Duangmal K."/>
        </authorList>
    </citation>
    <scope>NUCLEOTIDE SEQUENCE [LARGE SCALE GENOMIC DNA]</scope>
    <source>
        <strain evidence="2 3">RB6PN23</strain>
    </source>
</reference>
<dbReference type="RefSeq" id="WP_276092909.1">
    <property type="nucleotide sequence ID" value="NZ_JARJBC010000004.1"/>
</dbReference>
<evidence type="ECO:0000313" key="2">
    <source>
        <dbReference type="EMBL" id="MDF3289307.1"/>
    </source>
</evidence>